<dbReference type="GO" id="GO:0005886">
    <property type="term" value="C:plasma membrane"/>
    <property type="evidence" value="ECO:0007669"/>
    <property type="project" value="UniProtKB-SubCell"/>
</dbReference>
<keyword evidence="11" id="KW-1185">Reference proteome</keyword>
<sequence>ARRFQWVMPTGTQMLRNVAGGVMMAWGGILAMGCTIGQGMAGVATLSVSSFIAVASMVLGAWMAHRVLAMATRANPAASV</sequence>
<evidence type="ECO:0000256" key="2">
    <source>
        <dbReference type="ARBA" id="ARBA00022448"/>
    </source>
</evidence>
<keyword evidence="3" id="KW-1003">Cell membrane</keyword>
<dbReference type="PANTHER" id="PTHR30574">
    <property type="entry name" value="INNER MEMBRANE PROTEIN YEDE"/>
    <property type="match status" value="1"/>
</dbReference>
<keyword evidence="7 9" id="KW-0472">Membrane</keyword>
<name>A0A106BMX2_THIDE</name>
<gene>
    <name evidence="10" type="ORF">ABW22_10815</name>
</gene>
<dbReference type="RefSeq" id="WP_157648603.1">
    <property type="nucleotide sequence ID" value="NZ_LDUG01000027.1"/>
</dbReference>
<feature type="transmembrane region" description="Helical" evidence="9">
    <location>
        <begin position="46"/>
        <end position="64"/>
    </location>
</feature>
<evidence type="ECO:0000313" key="11">
    <source>
        <dbReference type="Proteomes" id="UP000064243"/>
    </source>
</evidence>
<feature type="transmembrane region" description="Helical" evidence="9">
    <location>
        <begin position="21"/>
        <end position="40"/>
    </location>
</feature>
<comment type="caution">
    <text evidence="10">The sequence shown here is derived from an EMBL/GenBank/DDBJ whole genome shotgun (WGS) entry which is preliminary data.</text>
</comment>
<evidence type="ECO:0000256" key="8">
    <source>
        <dbReference type="ARBA" id="ARBA00035655"/>
    </source>
</evidence>
<proteinExistence type="inferred from homology"/>
<dbReference type="AlphaFoldDB" id="A0A106BMX2"/>
<organism evidence="10 11">
    <name type="scientific">Thiobacillus denitrificans</name>
    <dbReference type="NCBI Taxonomy" id="36861"/>
    <lineage>
        <taxon>Bacteria</taxon>
        <taxon>Pseudomonadati</taxon>
        <taxon>Pseudomonadota</taxon>
        <taxon>Betaproteobacteria</taxon>
        <taxon>Nitrosomonadales</taxon>
        <taxon>Thiobacillaceae</taxon>
        <taxon>Thiobacillus</taxon>
    </lineage>
</organism>
<comment type="similarity">
    <text evidence="8">Belongs to the TsuA/YedE (TC 9.B.102) family.</text>
</comment>
<dbReference type="OrthoDB" id="9794165at2"/>
<reference evidence="10 11" key="1">
    <citation type="journal article" date="2015" name="Appl. Environ. Microbiol.">
        <title>Aerobic and Anaerobic Thiosulfate Oxidation by a Cold-Adapted, Subglacial Chemoautotroph.</title>
        <authorList>
            <person name="Harrold Z.R."/>
            <person name="Skidmore M.L."/>
            <person name="Hamilton T.L."/>
            <person name="Desch L."/>
            <person name="Amada K."/>
            <person name="van Gelder W."/>
            <person name="Glover K."/>
            <person name="Roden E.E."/>
            <person name="Boyd E.S."/>
        </authorList>
    </citation>
    <scope>NUCLEOTIDE SEQUENCE [LARGE SCALE GENOMIC DNA]</scope>
    <source>
        <strain evidence="10 11">RG</strain>
    </source>
</reference>
<dbReference type="Proteomes" id="UP000064243">
    <property type="component" value="Unassembled WGS sequence"/>
</dbReference>
<accession>A0A106BMX2</accession>
<evidence type="ECO:0000256" key="6">
    <source>
        <dbReference type="ARBA" id="ARBA00022989"/>
    </source>
</evidence>
<evidence type="ECO:0000256" key="9">
    <source>
        <dbReference type="SAM" id="Phobius"/>
    </source>
</evidence>
<keyword evidence="5 9" id="KW-0812">Transmembrane</keyword>
<evidence type="ECO:0000256" key="4">
    <source>
        <dbReference type="ARBA" id="ARBA00022519"/>
    </source>
</evidence>
<dbReference type="InterPro" id="IPR007272">
    <property type="entry name" value="Sulf_transp_TsuA/YedE"/>
</dbReference>
<keyword evidence="4" id="KW-0997">Cell inner membrane</keyword>
<keyword evidence="6 9" id="KW-1133">Transmembrane helix</keyword>
<evidence type="ECO:0000256" key="3">
    <source>
        <dbReference type="ARBA" id="ARBA00022475"/>
    </source>
</evidence>
<dbReference type="EMBL" id="LDUG01000027">
    <property type="protein sequence ID" value="KVW95098.1"/>
    <property type="molecule type" value="Genomic_DNA"/>
</dbReference>
<dbReference type="PATRIC" id="fig|36861.3.peg.1831"/>
<evidence type="ECO:0000256" key="5">
    <source>
        <dbReference type="ARBA" id="ARBA00022692"/>
    </source>
</evidence>
<comment type="subcellular location">
    <subcellularLocation>
        <location evidence="1">Cell inner membrane</location>
        <topology evidence="1">Multi-pass membrane protein</topology>
    </subcellularLocation>
</comment>
<dbReference type="Pfam" id="PF04143">
    <property type="entry name" value="Sulf_transp"/>
    <property type="match status" value="1"/>
</dbReference>
<feature type="non-terminal residue" evidence="10">
    <location>
        <position position="1"/>
    </location>
</feature>
<dbReference type="PANTHER" id="PTHR30574:SF1">
    <property type="entry name" value="SULPHUR TRANSPORT DOMAIN-CONTAINING PROTEIN"/>
    <property type="match status" value="1"/>
</dbReference>
<protein>
    <submittedName>
        <fullName evidence="10">Uncharacterized protein</fullName>
    </submittedName>
</protein>
<keyword evidence="2" id="KW-0813">Transport</keyword>
<evidence type="ECO:0000256" key="1">
    <source>
        <dbReference type="ARBA" id="ARBA00004429"/>
    </source>
</evidence>
<evidence type="ECO:0000313" key="10">
    <source>
        <dbReference type="EMBL" id="KVW95098.1"/>
    </source>
</evidence>
<evidence type="ECO:0000256" key="7">
    <source>
        <dbReference type="ARBA" id="ARBA00023136"/>
    </source>
</evidence>